<gene>
    <name evidence="1" type="ORF">I8752_03735</name>
</gene>
<keyword evidence="2" id="KW-1185">Reference proteome</keyword>
<evidence type="ECO:0008006" key="3">
    <source>
        <dbReference type="Google" id="ProtNLM"/>
    </source>
</evidence>
<dbReference type="InterPro" id="IPR055643">
    <property type="entry name" value="DUF7219"/>
</dbReference>
<dbReference type="RefSeq" id="WP_214430988.1">
    <property type="nucleotide sequence ID" value="NZ_CAWPUQ010000317.1"/>
</dbReference>
<sequence length="87" mass="10011">MVNKDDFLYPRGRYYGQVKPENLVFNANLQEFAQRVSYVCNLETGGKISPDEAYEQIKGLWKQLKHTKKELKIGENPFQASDGDAEI</sequence>
<protein>
    <recommendedName>
        <fullName evidence="3">Isopropylmalate/homocitrate/citramalate synthases</fullName>
    </recommendedName>
</protein>
<organism evidence="1 2">
    <name type="scientific">Dendronalium phyllosphericum CENA369</name>
    <dbReference type="NCBI Taxonomy" id="1725256"/>
    <lineage>
        <taxon>Bacteria</taxon>
        <taxon>Bacillati</taxon>
        <taxon>Cyanobacteriota</taxon>
        <taxon>Cyanophyceae</taxon>
        <taxon>Nostocales</taxon>
        <taxon>Nostocaceae</taxon>
        <taxon>Dendronalium</taxon>
        <taxon>Dendronalium phyllosphericum</taxon>
    </lineage>
</organism>
<evidence type="ECO:0000313" key="2">
    <source>
        <dbReference type="Proteomes" id="UP000662314"/>
    </source>
</evidence>
<dbReference type="EMBL" id="JAECZA010000008">
    <property type="protein sequence ID" value="MBH8572158.1"/>
    <property type="molecule type" value="Genomic_DNA"/>
</dbReference>
<dbReference type="Pfam" id="PF23856">
    <property type="entry name" value="DUF7219"/>
    <property type="match status" value="1"/>
</dbReference>
<comment type="caution">
    <text evidence="1">The sequence shown here is derived from an EMBL/GenBank/DDBJ whole genome shotgun (WGS) entry which is preliminary data.</text>
</comment>
<accession>A0A8J7LDM5</accession>
<dbReference type="AlphaFoldDB" id="A0A8J7LDM5"/>
<name>A0A8J7LDM5_9NOST</name>
<reference evidence="1 2" key="1">
    <citation type="journal article" date="2021" name="Int. J. Syst. Evol. Microbiol.">
        <title>Amazonocrinis nigriterrae gen. nov., sp. nov., Atlanticothrix silvestris gen. nov., sp. nov. and Dendronalium phyllosphericum gen. nov., sp. nov., nostocacean cyanobacteria from Brazilian environments.</title>
        <authorList>
            <person name="Alvarenga D.O."/>
            <person name="Andreote A.P.D."/>
            <person name="Branco L.H.Z."/>
            <person name="Delbaje E."/>
            <person name="Cruz R.B."/>
            <person name="Varani A.M."/>
            <person name="Fiore M.F."/>
        </authorList>
    </citation>
    <scope>NUCLEOTIDE SEQUENCE [LARGE SCALE GENOMIC DNA]</scope>
    <source>
        <strain evidence="1 2">CENA369</strain>
    </source>
</reference>
<evidence type="ECO:0000313" key="1">
    <source>
        <dbReference type="EMBL" id="MBH8572158.1"/>
    </source>
</evidence>
<dbReference type="Proteomes" id="UP000662314">
    <property type="component" value="Unassembled WGS sequence"/>
</dbReference>
<proteinExistence type="predicted"/>